<dbReference type="Gene3D" id="1.40.20.10">
    <property type="entry name" value="CHAD domain"/>
    <property type="match status" value="1"/>
</dbReference>
<dbReference type="PANTHER" id="PTHR39339:SF1">
    <property type="entry name" value="CHAD DOMAIN-CONTAINING PROTEIN"/>
    <property type="match status" value="1"/>
</dbReference>
<keyword evidence="5" id="KW-1185">Reference proteome</keyword>
<evidence type="ECO:0000259" key="3">
    <source>
        <dbReference type="PROSITE" id="PS51708"/>
    </source>
</evidence>
<dbReference type="SUPFAM" id="SSF55154">
    <property type="entry name" value="CYTH-like phosphatases"/>
    <property type="match status" value="1"/>
</dbReference>
<dbReference type="PANTHER" id="PTHR39339">
    <property type="entry name" value="SLR1444 PROTEIN"/>
    <property type="match status" value="1"/>
</dbReference>
<dbReference type="AlphaFoldDB" id="A0A4Q7NUD4"/>
<evidence type="ECO:0000313" key="4">
    <source>
        <dbReference type="EMBL" id="RZS90793.1"/>
    </source>
</evidence>
<feature type="compositionally biased region" description="Low complexity" evidence="1">
    <location>
        <begin position="11"/>
        <end position="29"/>
    </location>
</feature>
<feature type="region of interest" description="Disordered" evidence="1">
    <location>
        <begin position="1"/>
        <end position="29"/>
    </location>
</feature>
<organism evidence="4 5">
    <name type="scientific">Motilibacter rhizosphaerae</name>
    <dbReference type="NCBI Taxonomy" id="598652"/>
    <lineage>
        <taxon>Bacteria</taxon>
        <taxon>Bacillati</taxon>
        <taxon>Actinomycetota</taxon>
        <taxon>Actinomycetes</taxon>
        <taxon>Motilibacterales</taxon>
        <taxon>Motilibacteraceae</taxon>
        <taxon>Motilibacter</taxon>
    </lineage>
</organism>
<gene>
    <name evidence="4" type="ORF">EV189_0020</name>
</gene>
<dbReference type="Pfam" id="PF01928">
    <property type="entry name" value="CYTH"/>
    <property type="match status" value="1"/>
</dbReference>
<reference evidence="4 5" key="1">
    <citation type="submission" date="2019-02" db="EMBL/GenBank/DDBJ databases">
        <title>Genomic Encyclopedia of Type Strains, Phase IV (KMG-IV): sequencing the most valuable type-strain genomes for metagenomic binning, comparative biology and taxonomic classification.</title>
        <authorList>
            <person name="Goeker M."/>
        </authorList>
    </citation>
    <scope>NUCLEOTIDE SEQUENCE [LARGE SCALE GENOMIC DNA]</scope>
    <source>
        <strain evidence="4 5">DSM 45622</strain>
    </source>
</reference>
<feature type="domain" description="CHAD" evidence="3">
    <location>
        <begin position="242"/>
        <end position="523"/>
    </location>
</feature>
<dbReference type="InterPro" id="IPR023577">
    <property type="entry name" value="CYTH_domain"/>
</dbReference>
<dbReference type="InterPro" id="IPR038186">
    <property type="entry name" value="CHAD_dom_sf"/>
</dbReference>
<dbReference type="PROSITE" id="PS51707">
    <property type="entry name" value="CYTH"/>
    <property type="match status" value="1"/>
</dbReference>
<dbReference type="RefSeq" id="WP_130490939.1">
    <property type="nucleotide sequence ID" value="NZ_SGXD01000001.1"/>
</dbReference>
<dbReference type="Gene3D" id="2.40.320.10">
    <property type="entry name" value="Hypothetical Protein Pfu-838710-001"/>
    <property type="match status" value="1"/>
</dbReference>
<evidence type="ECO:0000259" key="2">
    <source>
        <dbReference type="PROSITE" id="PS51707"/>
    </source>
</evidence>
<dbReference type="InterPro" id="IPR033469">
    <property type="entry name" value="CYTH-like_dom_sf"/>
</dbReference>
<dbReference type="Proteomes" id="UP000293638">
    <property type="component" value="Unassembled WGS sequence"/>
</dbReference>
<evidence type="ECO:0000313" key="5">
    <source>
        <dbReference type="Proteomes" id="UP000293638"/>
    </source>
</evidence>
<name>A0A4Q7NUD4_9ACTN</name>
<evidence type="ECO:0000256" key="1">
    <source>
        <dbReference type="SAM" id="MobiDB-lite"/>
    </source>
</evidence>
<feature type="domain" description="CYTH" evidence="2">
    <location>
        <begin position="32"/>
        <end position="226"/>
    </location>
</feature>
<sequence>MGEAEQGGSGHDASGGAPAPDATPTGATPTVHREVETKFRVHGLFRLPDLAGPGAVARVEPREARELVAVYHDTADLRLAREGITLRRREGGEDAGWHLKLPAGGTARDEVRLPLEAGEAGAVPRELSDLVFPYLRSAALEPVAVLQTERLPFALLTEDGRELAELTDDTVSVLDGDRVLVRFRELELEEAQAGPGELDAVVAALQEAGALPGEFVSKAVRALGPRATAPGDLPEPAPVDQDDPAGTLVTAYLATHVRALRRADLGVRRGEDDAVHQMRVAARRMRSGLRAFRPLVEREWADGLRDELQWVAGELGGVRDREVLLERLEGALHELPPEADALGTRTLLSQEIGGAHDAARAEALEALRSDRYAALLDALVEAVRAPRLTPLAEEPCRSALPPLMEAAWKRLARDAKQLRLDGEDDEWHETRKAAKLVRYTAEAIAPALGKPAKRLAKQVTRVTELLGDHQDAAIAAETLHGIAAGEHVSGRQGFTLGLLFADQRNAVLVARVRFLELWPEVSHRRHRDWLR</sequence>
<dbReference type="Pfam" id="PF05235">
    <property type="entry name" value="CHAD"/>
    <property type="match status" value="1"/>
</dbReference>
<dbReference type="OrthoDB" id="9777271at2"/>
<dbReference type="EMBL" id="SGXD01000001">
    <property type="protein sequence ID" value="RZS90793.1"/>
    <property type="molecule type" value="Genomic_DNA"/>
</dbReference>
<feature type="compositionally biased region" description="Gly residues" evidence="1">
    <location>
        <begin position="1"/>
        <end position="10"/>
    </location>
</feature>
<comment type="caution">
    <text evidence="4">The sequence shown here is derived from an EMBL/GenBank/DDBJ whole genome shotgun (WGS) entry which is preliminary data.</text>
</comment>
<dbReference type="CDD" id="cd07374">
    <property type="entry name" value="CYTH-like_Pase"/>
    <property type="match status" value="1"/>
</dbReference>
<protein>
    <submittedName>
        <fullName evidence="4">CHAD domain-containing protein</fullName>
    </submittedName>
</protein>
<dbReference type="SMART" id="SM01118">
    <property type="entry name" value="CYTH"/>
    <property type="match status" value="1"/>
</dbReference>
<dbReference type="PROSITE" id="PS51708">
    <property type="entry name" value="CHAD"/>
    <property type="match status" value="1"/>
</dbReference>
<proteinExistence type="predicted"/>
<dbReference type="InterPro" id="IPR007899">
    <property type="entry name" value="CHAD_dom"/>
</dbReference>
<dbReference type="SMART" id="SM00880">
    <property type="entry name" value="CHAD"/>
    <property type="match status" value="1"/>
</dbReference>
<accession>A0A4Q7NUD4</accession>